<dbReference type="FunFam" id="3.40.50.2020:FF:000033">
    <property type="entry name" value="Xanthine phosphoribosyltransferase 1"/>
    <property type="match status" value="1"/>
</dbReference>
<sequence length="207" mass="22830">MVEKLYVTYNDVHKLCQEAAPQILADFKPQLMIAIGGGGYVPARILRSFLKQPGSPNIPIQAIGLSLYEALSTETDADVEAAGTKVTRTQWLDLTALGEMANLVGKRVLIVDEVDDTRTTLEYAVKELQKDVEEARAKIGSDLKTEFAIFVLHNKDKPKKGTLPDDITNGRYLAARTVGDEWICYPWEAIDIDEHDSNAAAAKAKKL</sequence>
<comment type="caution">
    <text evidence="3">The sequence shown here is derived from an EMBL/GenBank/DDBJ whole genome shotgun (WGS) entry which is preliminary data.</text>
</comment>
<dbReference type="InterPro" id="IPR029057">
    <property type="entry name" value="PRTase-like"/>
</dbReference>
<dbReference type="Gene3D" id="3.40.50.2020">
    <property type="match status" value="1"/>
</dbReference>
<evidence type="ECO:0000313" key="3">
    <source>
        <dbReference type="EMBL" id="KAG7286465.1"/>
    </source>
</evidence>
<gene>
    <name evidence="3" type="ORF">NEMBOFW57_008776</name>
</gene>
<dbReference type="GO" id="GO:0004422">
    <property type="term" value="F:hypoxanthine phosphoribosyltransferase activity"/>
    <property type="evidence" value="ECO:0007669"/>
    <property type="project" value="TreeGrafter"/>
</dbReference>
<dbReference type="GO" id="GO:0046100">
    <property type="term" value="P:hypoxanthine metabolic process"/>
    <property type="evidence" value="ECO:0007669"/>
    <property type="project" value="TreeGrafter"/>
</dbReference>
<accession>A0AAD4ESC4</accession>
<dbReference type="GO" id="GO:0032264">
    <property type="term" value="P:IMP salvage"/>
    <property type="evidence" value="ECO:0007669"/>
    <property type="project" value="TreeGrafter"/>
</dbReference>
<keyword evidence="2" id="KW-0808">Transferase</keyword>
<dbReference type="GO" id="GO:0005737">
    <property type="term" value="C:cytoplasm"/>
    <property type="evidence" value="ECO:0007669"/>
    <property type="project" value="TreeGrafter"/>
</dbReference>
<dbReference type="AlphaFoldDB" id="A0AAD4ESC4"/>
<name>A0AAD4ESC4_9PEZI</name>
<evidence type="ECO:0000313" key="4">
    <source>
        <dbReference type="Proteomes" id="UP001197093"/>
    </source>
</evidence>
<keyword evidence="4" id="KW-1185">Reference proteome</keyword>
<proteinExistence type="predicted"/>
<dbReference type="Proteomes" id="UP001197093">
    <property type="component" value="Unassembled WGS sequence"/>
</dbReference>
<reference evidence="3" key="1">
    <citation type="submission" date="2023-02" db="EMBL/GenBank/DDBJ databases">
        <authorList>
            <person name="Palmer J.M."/>
        </authorList>
    </citation>
    <scope>NUCLEOTIDE SEQUENCE</scope>
    <source>
        <strain evidence="3">FW57</strain>
    </source>
</reference>
<dbReference type="InterPro" id="IPR000836">
    <property type="entry name" value="PRTase_dom"/>
</dbReference>
<evidence type="ECO:0000256" key="2">
    <source>
        <dbReference type="ARBA" id="ARBA00022679"/>
    </source>
</evidence>
<evidence type="ECO:0008006" key="5">
    <source>
        <dbReference type="Google" id="ProtNLM"/>
    </source>
</evidence>
<keyword evidence="1" id="KW-0328">Glycosyltransferase</keyword>
<evidence type="ECO:0000256" key="1">
    <source>
        <dbReference type="ARBA" id="ARBA00022676"/>
    </source>
</evidence>
<organism evidence="3 4">
    <name type="scientific">Staphylotrichum longicolle</name>
    <dbReference type="NCBI Taxonomy" id="669026"/>
    <lineage>
        <taxon>Eukaryota</taxon>
        <taxon>Fungi</taxon>
        <taxon>Dikarya</taxon>
        <taxon>Ascomycota</taxon>
        <taxon>Pezizomycotina</taxon>
        <taxon>Sordariomycetes</taxon>
        <taxon>Sordariomycetidae</taxon>
        <taxon>Sordariales</taxon>
        <taxon>Chaetomiaceae</taxon>
        <taxon>Staphylotrichum</taxon>
    </lineage>
</organism>
<dbReference type="EMBL" id="JAHCVI010000004">
    <property type="protein sequence ID" value="KAG7286465.1"/>
    <property type="molecule type" value="Genomic_DNA"/>
</dbReference>
<protein>
    <recommendedName>
        <fullName evidence="5">Xanthine phosphoribosyltransferase 1</fullName>
    </recommendedName>
</protein>
<dbReference type="PANTHER" id="PTHR43363">
    <property type="entry name" value="HYPOXANTHINE PHOSPHORIBOSYLTRANSFERASE"/>
    <property type="match status" value="1"/>
</dbReference>
<dbReference type="CDD" id="cd06223">
    <property type="entry name" value="PRTases_typeI"/>
    <property type="match status" value="1"/>
</dbReference>
<dbReference type="GO" id="GO:0032265">
    <property type="term" value="P:XMP salvage"/>
    <property type="evidence" value="ECO:0007669"/>
    <property type="project" value="TreeGrafter"/>
</dbReference>
<dbReference type="GO" id="GO:0032263">
    <property type="term" value="P:GMP salvage"/>
    <property type="evidence" value="ECO:0007669"/>
    <property type="project" value="TreeGrafter"/>
</dbReference>
<dbReference type="SUPFAM" id="SSF53271">
    <property type="entry name" value="PRTase-like"/>
    <property type="match status" value="1"/>
</dbReference>
<dbReference type="PANTHER" id="PTHR43363:SF1">
    <property type="entry name" value="HYPOXANTHINE-GUANINE PHOSPHORIBOSYLTRANSFERASE"/>
    <property type="match status" value="1"/>
</dbReference>